<evidence type="ECO:0000313" key="13">
    <source>
        <dbReference type="EMBL" id="OQS01156.1"/>
    </source>
</evidence>
<evidence type="ECO:0000256" key="6">
    <source>
        <dbReference type="ARBA" id="ARBA00022679"/>
    </source>
</evidence>
<evidence type="ECO:0000256" key="3">
    <source>
        <dbReference type="ARBA" id="ARBA00011918"/>
    </source>
</evidence>
<evidence type="ECO:0000256" key="8">
    <source>
        <dbReference type="ARBA" id="ARBA00023204"/>
    </source>
</evidence>
<proteinExistence type="inferred from homology"/>
<name>A0A1V9ZT09_ACHHY</name>
<dbReference type="AlphaFoldDB" id="A0A1V9ZT09"/>
<evidence type="ECO:0000256" key="9">
    <source>
        <dbReference type="ARBA" id="ARBA00030795"/>
    </source>
</evidence>
<evidence type="ECO:0000259" key="12">
    <source>
        <dbReference type="Pfam" id="PF01035"/>
    </source>
</evidence>
<dbReference type="Gene3D" id="1.10.10.10">
    <property type="entry name" value="Winged helix-like DNA-binding domain superfamily/Winged helix DNA-binding domain"/>
    <property type="match status" value="1"/>
</dbReference>
<accession>A0A1V9ZT09</accession>
<dbReference type="PANTHER" id="PTHR10815:SF13">
    <property type="entry name" value="METHYLATED-DNA--PROTEIN-CYSTEINE METHYLTRANSFERASE"/>
    <property type="match status" value="1"/>
</dbReference>
<dbReference type="GO" id="GO:0032259">
    <property type="term" value="P:methylation"/>
    <property type="evidence" value="ECO:0007669"/>
    <property type="project" value="UniProtKB-KW"/>
</dbReference>
<sequence length="162" mass="17421">MVRTSKPALAAKAAANAATSASTKKIVWRGQPITLHGTCHQCPILSHMHKDLRVYKLISLIPRGKVATYGGVAKAIKSGPRGVGQALRRNPFAPGVPCHRVVNANRALHGFRGSVDPSCNDLQDKLTLLTNEGVLVADHIVDTNCMYTFTPEDIASIDKDDD</sequence>
<keyword evidence="5" id="KW-0489">Methyltransferase</keyword>
<dbReference type="InterPro" id="IPR001497">
    <property type="entry name" value="MethylDNA_cys_MeTrfase_AS"/>
</dbReference>
<comment type="catalytic activity">
    <reaction evidence="1">
        <text>a 4-O-methyl-thymidine in DNA + L-cysteinyl-[protein] = a thymidine in DNA + S-methyl-L-cysteinyl-[protein]</text>
        <dbReference type="Rhea" id="RHEA:53428"/>
        <dbReference type="Rhea" id="RHEA-COMP:10131"/>
        <dbReference type="Rhea" id="RHEA-COMP:10132"/>
        <dbReference type="Rhea" id="RHEA-COMP:13555"/>
        <dbReference type="Rhea" id="RHEA-COMP:13556"/>
        <dbReference type="ChEBI" id="CHEBI:29950"/>
        <dbReference type="ChEBI" id="CHEBI:82612"/>
        <dbReference type="ChEBI" id="CHEBI:137386"/>
        <dbReference type="ChEBI" id="CHEBI:137387"/>
        <dbReference type="EC" id="2.1.1.63"/>
    </reaction>
</comment>
<keyword evidence="8" id="KW-0234">DNA repair</keyword>
<keyword evidence="7" id="KW-0227">DNA damage</keyword>
<dbReference type="CDD" id="cd06445">
    <property type="entry name" value="ATase"/>
    <property type="match status" value="1"/>
</dbReference>
<dbReference type="STRING" id="1202772.A0A1V9ZT09"/>
<dbReference type="GO" id="GO:0006281">
    <property type="term" value="P:DNA repair"/>
    <property type="evidence" value="ECO:0007669"/>
    <property type="project" value="UniProtKB-KW"/>
</dbReference>
<protein>
    <recommendedName>
        <fullName evidence="4">Methylated-DNA--protein-cysteine methyltransferase</fullName>
        <ecNumber evidence="3">2.1.1.63</ecNumber>
    </recommendedName>
    <alternativeName>
        <fullName evidence="9">6-O-methylguanine-DNA methyltransferase</fullName>
    </alternativeName>
    <alternativeName>
        <fullName evidence="10">O-6-methylguanine-DNA-alkyltransferase</fullName>
    </alternativeName>
</protein>
<dbReference type="InterPro" id="IPR014048">
    <property type="entry name" value="MethylDNA_cys_MeTrfase_DNA-bd"/>
</dbReference>
<dbReference type="PROSITE" id="PS00374">
    <property type="entry name" value="MGMT"/>
    <property type="match status" value="1"/>
</dbReference>
<dbReference type="OrthoDB" id="1907495at2759"/>
<dbReference type="NCBIfam" id="TIGR00589">
    <property type="entry name" value="ogt"/>
    <property type="match status" value="1"/>
</dbReference>
<dbReference type="Proteomes" id="UP000243579">
    <property type="component" value="Unassembled WGS sequence"/>
</dbReference>
<keyword evidence="6" id="KW-0808">Transferase</keyword>
<comment type="catalytic activity">
    <reaction evidence="11">
        <text>a 6-O-methyl-2'-deoxyguanosine in DNA + L-cysteinyl-[protein] = S-methyl-L-cysteinyl-[protein] + a 2'-deoxyguanosine in DNA</text>
        <dbReference type="Rhea" id="RHEA:24000"/>
        <dbReference type="Rhea" id="RHEA-COMP:10131"/>
        <dbReference type="Rhea" id="RHEA-COMP:10132"/>
        <dbReference type="Rhea" id="RHEA-COMP:11367"/>
        <dbReference type="Rhea" id="RHEA-COMP:11368"/>
        <dbReference type="ChEBI" id="CHEBI:29950"/>
        <dbReference type="ChEBI" id="CHEBI:82612"/>
        <dbReference type="ChEBI" id="CHEBI:85445"/>
        <dbReference type="ChEBI" id="CHEBI:85448"/>
        <dbReference type="EC" id="2.1.1.63"/>
    </reaction>
</comment>
<evidence type="ECO:0000313" key="14">
    <source>
        <dbReference type="Proteomes" id="UP000243579"/>
    </source>
</evidence>
<evidence type="ECO:0000256" key="10">
    <source>
        <dbReference type="ARBA" id="ARBA00031621"/>
    </source>
</evidence>
<dbReference type="GO" id="GO:0003908">
    <property type="term" value="F:methylated-DNA-[protein]-cysteine S-methyltransferase activity"/>
    <property type="evidence" value="ECO:0007669"/>
    <property type="project" value="UniProtKB-EC"/>
</dbReference>
<dbReference type="SUPFAM" id="SSF46767">
    <property type="entry name" value="Methylated DNA-protein cysteine methyltransferase, C-terminal domain"/>
    <property type="match status" value="1"/>
</dbReference>
<comment type="similarity">
    <text evidence="2">Belongs to the MGMT family.</text>
</comment>
<feature type="domain" description="Methylated-DNA-[protein]-cysteine S-methyltransferase DNA binding" evidence="12">
    <location>
        <begin position="53"/>
        <end position="134"/>
    </location>
</feature>
<dbReference type="EC" id="2.1.1.63" evidence="3"/>
<evidence type="ECO:0000256" key="4">
    <source>
        <dbReference type="ARBA" id="ARBA00015377"/>
    </source>
</evidence>
<comment type="caution">
    <text evidence="13">The sequence shown here is derived from an EMBL/GenBank/DDBJ whole genome shotgun (WGS) entry which is preliminary data.</text>
</comment>
<dbReference type="InterPro" id="IPR036388">
    <property type="entry name" value="WH-like_DNA-bd_sf"/>
</dbReference>
<dbReference type="Pfam" id="PF01035">
    <property type="entry name" value="DNA_binding_1"/>
    <property type="match status" value="1"/>
</dbReference>
<evidence type="ECO:0000256" key="11">
    <source>
        <dbReference type="ARBA" id="ARBA00049348"/>
    </source>
</evidence>
<dbReference type="InterPro" id="IPR036217">
    <property type="entry name" value="MethylDNA_cys_MeTrfase_DNAb"/>
</dbReference>
<dbReference type="PANTHER" id="PTHR10815">
    <property type="entry name" value="METHYLATED-DNA--PROTEIN-CYSTEINE METHYLTRANSFERASE"/>
    <property type="match status" value="1"/>
</dbReference>
<evidence type="ECO:0000256" key="7">
    <source>
        <dbReference type="ARBA" id="ARBA00022763"/>
    </source>
</evidence>
<evidence type="ECO:0000256" key="2">
    <source>
        <dbReference type="ARBA" id="ARBA00008711"/>
    </source>
</evidence>
<evidence type="ECO:0000256" key="1">
    <source>
        <dbReference type="ARBA" id="ARBA00001286"/>
    </source>
</evidence>
<gene>
    <name evidence="13" type="ORF">ACHHYP_01747</name>
</gene>
<dbReference type="EMBL" id="JNBR01000013">
    <property type="protein sequence ID" value="OQS01156.1"/>
    <property type="molecule type" value="Genomic_DNA"/>
</dbReference>
<organism evidence="13 14">
    <name type="scientific">Achlya hypogyna</name>
    <name type="common">Oomycete</name>
    <name type="synonym">Protoachlya hypogyna</name>
    <dbReference type="NCBI Taxonomy" id="1202772"/>
    <lineage>
        <taxon>Eukaryota</taxon>
        <taxon>Sar</taxon>
        <taxon>Stramenopiles</taxon>
        <taxon>Oomycota</taxon>
        <taxon>Saprolegniomycetes</taxon>
        <taxon>Saprolegniales</taxon>
        <taxon>Achlyaceae</taxon>
        <taxon>Achlya</taxon>
    </lineage>
</organism>
<reference evidence="13 14" key="1">
    <citation type="journal article" date="2014" name="Genome Biol. Evol.">
        <title>The secreted proteins of Achlya hypogyna and Thraustotheca clavata identify the ancestral oomycete secretome and reveal gene acquisitions by horizontal gene transfer.</title>
        <authorList>
            <person name="Misner I."/>
            <person name="Blouin N."/>
            <person name="Leonard G."/>
            <person name="Richards T.A."/>
            <person name="Lane C.E."/>
        </authorList>
    </citation>
    <scope>NUCLEOTIDE SEQUENCE [LARGE SCALE GENOMIC DNA]</scope>
    <source>
        <strain evidence="13 14">ATCC 48635</strain>
    </source>
</reference>
<evidence type="ECO:0000256" key="5">
    <source>
        <dbReference type="ARBA" id="ARBA00022603"/>
    </source>
</evidence>
<keyword evidence="14" id="KW-1185">Reference proteome</keyword>